<comment type="function">
    <text evidence="1">May contribute to the rapid motility of the trypanosomes, playing a role either in flagellar structure or in calcium metabolism. Could alternate between a GDP-bound inactive form to a calcium/GTP-bound active form.</text>
</comment>
<dbReference type="InterPro" id="IPR054322">
    <property type="entry name" value="FCABP_EF-hand"/>
</dbReference>
<keyword evidence="4" id="KW-0677">Repeat</keyword>
<comment type="caution">
    <text evidence="7">The sequence shown here is derived from an EMBL/GenBank/DDBJ whole genome shotgun (WGS) entry which is preliminary data.</text>
</comment>
<dbReference type="Proteomes" id="UP001190700">
    <property type="component" value="Unassembled WGS sequence"/>
</dbReference>
<accession>A0AAE0CCK0</accession>
<protein>
    <recommendedName>
        <fullName evidence="6">EF-hand domain-containing protein</fullName>
    </recommendedName>
</protein>
<evidence type="ECO:0000256" key="5">
    <source>
        <dbReference type="ARBA" id="ARBA00022837"/>
    </source>
</evidence>
<evidence type="ECO:0000256" key="1">
    <source>
        <dbReference type="ARBA" id="ARBA00002387"/>
    </source>
</evidence>
<feature type="domain" description="EF-hand" evidence="6">
    <location>
        <begin position="17"/>
        <end position="52"/>
    </location>
</feature>
<keyword evidence="8" id="KW-1185">Reference proteome</keyword>
<dbReference type="InterPro" id="IPR003299">
    <property type="entry name" value="Calflagin-bd"/>
</dbReference>
<organism evidence="7 8">
    <name type="scientific">Cymbomonas tetramitiformis</name>
    <dbReference type="NCBI Taxonomy" id="36881"/>
    <lineage>
        <taxon>Eukaryota</taxon>
        <taxon>Viridiplantae</taxon>
        <taxon>Chlorophyta</taxon>
        <taxon>Pyramimonadophyceae</taxon>
        <taxon>Pyramimonadales</taxon>
        <taxon>Pyramimonadaceae</taxon>
        <taxon>Cymbomonas</taxon>
    </lineage>
</organism>
<dbReference type="Pfam" id="PF22592">
    <property type="entry name" value="FCaBP_EF-hand"/>
    <property type="match status" value="1"/>
</dbReference>
<dbReference type="AlphaFoldDB" id="A0AAE0CCK0"/>
<dbReference type="PROSITE" id="PS50222">
    <property type="entry name" value="EF_HAND_2"/>
    <property type="match status" value="1"/>
</dbReference>
<dbReference type="InterPro" id="IPR002048">
    <property type="entry name" value="EF_hand_dom"/>
</dbReference>
<dbReference type="PROSITE" id="PS00018">
    <property type="entry name" value="EF_HAND_1"/>
    <property type="match status" value="2"/>
</dbReference>
<evidence type="ECO:0000259" key="6">
    <source>
        <dbReference type="PROSITE" id="PS50222"/>
    </source>
</evidence>
<evidence type="ECO:0000313" key="8">
    <source>
        <dbReference type="Proteomes" id="UP001190700"/>
    </source>
</evidence>
<dbReference type="InterPro" id="IPR018247">
    <property type="entry name" value="EF_Hand_1_Ca_BS"/>
</dbReference>
<evidence type="ECO:0000256" key="4">
    <source>
        <dbReference type="ARBA" id="ARBA00022737"/>
    </source>
</evidence>
<dbReference type="Gene3D" id="1.10.238.10">
    <property type="entry name" value="EF-hand"/>
    <property type="match status" value="2"/>
</dbReference>
<dbReference type="InterPro" id="IPR011992">
    <property type="entry name" value="EF-hand-dom_pair"/>
</dbReference>
<keyword evidence="3" id="KW-0479">Metal-binding</keyword>
<name>A0AAE0CCK0_9CHLO</name>
<dbReference type="PRINTS" id="PR01362">
    <property type="entry name" value="CALFLAGIN"/>
</dbReference>
<keyword evidence="5" id="KW-0106">Calcium</keyword>
<comment type="similarity">
    <text evidence="2">Belongs to the calflagin family.</text>
</comment>
<evidence type="ECO:0000256" key="2">
    <source>
        <dbReference type="ARBA" id="ARBA00005727"/>
    </source>
</evidence>
<dbReference type="SUPFAM" id="SSF47473">
    <property type="entry name" value="EF-hand"/>
    <property type="match status" value="1"/>
</dbReference>
<proteinExistence type="inferred from homology"/>
<reference evidence="7 8" key="1">
    <citation type="journal article" date="2015" name="Genome Biol. Evol.">
        <title>Comparative Genomics of a Bacterivorous Green Alga Reveals Evolutionary Causalities and Consequences of Phago-Mixotrophic Mode of Nutrition.</title>
        <authorList>
            <person name="Burns J.A."/>
            <person name="Paasch A."/>
            <person name="Narechania A."/>
            <person name="Kim E."/>
        </authorList>
    </citation>
    <scope>NUCLEOTIDE SEQUENCE [LARGE SCALE GENOMIC DNA]</scope>
    <source>
        <strain evidence="7 8">PLY_AMNH</strain>
    </source>
</reference>
<dbReference type="GO" id="GO:0005509">
    <property type="term" value="F:calcium ion binding"/>
    <property type="evidence" value="ECO:0007669"/>
    <property type="project" value="InterPro"/>
</dbReference>
<sequence>MDWPSITAKLPAGRTPEEKAARTDLFAQFDPNSNGYLSLAEVDKGIRDVLELEELFDCKPAIMRAFQAAKGVHNSKSTLGPDFIERIEFRLLLVYLRQYFELYQMFDEVDSSDDRRVSLDEFLAAQDKIKSWGLDIADPEAEFQIIDANGGGMVLFIEFADWAIKKNLDLEDDDD</sequence>
<gene>
    <name evidence="7" type="ORF">CYMTET_39307</name>
</gene>
<evidence type="ECO:0000256" key="3">
    <source>
        <dbReference type="ARBA" id="ARBA00022723"/>
    </source>
</evidence>
<evidence type="ECO:0000313" key="7">
    <source>
        <dbReference type="EMBL" id="KAK3251352.1"/>
    </source>
</evidence>
<dbReference type="EMBL" id="LGRX02026098">
    <property type="protein sequence ID" value="KAK3251352.1"/>
    <property type="molecule type" value="Genomic_DNA"/>
</dbReference>